<gene>
    <name evidence="3" type="ORF">IRJ18_13500</name>
</gene>
<dbReference type="InterPro" id="IPR029045">
    <property type="entry name" value="ClpP/crotonase-like_dom_sf"/>
</dbReference>
<evidence type="ECO:0000313" key="4">
    <source>
        <dbReference type="Proteomes" id="UP000632774"/>
    </source>
</evidence>
<dbReference type="InterPro" id="IPR001753">
    <property type="entry name" value="Enoyl-CoA_hydra/iso"/>
</dbReference>
<dbReference type="Pfam" id="PF00378">
    <property type="entry name" value="ECH_1"/>
    <property type="match status" value="1"/>
</dbReference>
<dbReference type="Gene3D" id="3.90.226.10">
    <property type="entry name" value="2-enoyl-CoA Hydratase, Chain A, domain 1"/>
    <property type="match status" value="1"/>
</dbReference>
<organism evidence="3 4">
    <name type="scientific">Mucilaginibacter boryungensis</name>
    <dbReference type="NCBI Taxonomy" id="768480"/>
    <lineage>
        <taxon>Bacteria</taxon>
        <taxon>Pseudomonadati</taxon>
        <taxon>Bacteroidota</taxon>
        <taxon>Sphingobacteriia</taxon>
        <taxon>Sphingobacteriales</taxon>
        <taxon>Sphingobacteriaceae</taxon>
        <taxon>Mucilaginibacter</taxon>
    </lineage>
</organism>
<evidence type="ECO:0000313" key="3">
    <source>
        <dbReference type="EMBL" id="MBE9667381.1"/>
    </source>
</evidence>
<dbReference type="SUPFAM" id="SSF52096">
    <property type="entry name" value="ClpP/crotonase"/>
    <property type="match status" value="1"/>
</dbReference>
<dbReference type="CDD" id="cd06558">
    <property type="entry name" value="crotonase-like"/>
    <property type="match status" value="1"/>
</dbReference>
<proteinExistence type="inferred from homology"/>
<dbReference type="Proteomes" id="UP000632774">
    <property type="component" value="Unassembled WGS sequence"/>
</dbReference>
<comment type="similarity">
    <text evidence="1 2">Belongs to the enoyl-CoA hydratase/isomerase family.</text>
</comment>
<sequence>MNTFKLTITDRLATIQLDRGRSNPINLDMVKELTSAVKDLDGDREVGGLIITGKEGFFSSGIDLIEAYNYDEVQSREFWTDFLQLQVVLASFKKPLVAAISGHSPAGGCIMAICCDYRLLADGKFIIGLNEVPVGIIVPDSVFNVYSFWLGQRKAYQYLMEGRLLNVGEALEAGLIDEVTAPDELMAAAERRARAYMQFSPKVWWQTKLNLRKELLAQLNTDQTETLDIMLKQWWAPSTRKGLEMMIQQLTAKK</sequence>
<dbReference type="EMBL" id="JADFFM010000002">
    <property type="protein sequence ID" value="MBE9667381.1"/>
    <property type="molecule type" value="Genomic_DNA"/>
</dbReference>
<dbReference type="RefSeq" id="WP_194106849.1">
    <property type="nucleotide sequence ID" value="NZ_JADFFM010000002.1"/>
</dbReference>
<comment type="caution">
    <text evidence="3">The sequence shown here is derived from an EMBL/GenBank/DDBJ whole genome shotgun (WGS) entry which is preliminary data.</text>
</comment>
<accession>A0ABR9XJD8</accession>
<name>A0ABR9XJD8_9SPHI</name>
<evidence type="ECO:0000256" key="2">
    <source>
        <dbReference type="RuleBase" id="RU003707"/>
    </source>
</evidence>
<evidence type="ECO:0000256" key="1">
    <source>
        <dbReference type="ARBA" id="ARBA00005254"/>
    </source>
</evidence>
<protein>
    <submittedName>
        <fullName evidence="3">Enoyl-CoA hydratase/isomerase family protein</fullName>
    </submittedName>
</protein>
<reference evidence="3 4" key="1">
    <citation type="submission" date="2020-10" db="EMBL/GenBank/DDBJ databases">
        <title>Mucilaginibacter mali sp. nov., isolated from rhizosphere soil of apple orchard.</title>
        <authorList>
            <person name="Lee J.-S."/>
            <person name="Kim H.S."/>
            <person name="Kim J.-S."/>
        </authorList>
    </citation>
    <scope>NUCLEOTIDE SEQUENCE [LARGE SCALE GENOMIC DNA]</scope>
    <source>
        <strain evidence="3 4">KCTC 23157</strain>
    </source>
</reference>
<dbReference type="InterPro" id="IPR018376">
    <property type="entry name" value="Enoyl-CoA_hyd/isom_CS"/>
</dbReference>
<keyword evidence="4" id="KW-1185">Reference proteome</keyword>
<dbReference type="PANTHER" id="PTHR11941:SF45">
    <property type="entry name" value="ENOYL-COA DELTA ISOMERASE 1, MITOCHONDRIAL"/>
    <property type="match status" value="1"/>
</dbReference>
<dbReference type="PANTHER" id="PTHR11941">
    <property type="entry name" value="ENOYL-COA HYDRATASE-RELATED"/>
    <property type="match status" value="1"/>
</dbReference>
<dbReference type="PROSITE" id="PS00166">
    <property type="entry name" value="ENOYL_COA_HYDRATASE"/>
    <property type="match status" value="1"/>
</dbReference>